<feature type="active site" description="Proton donor" evidence="5">
    <location>
        <position position="118"/>
    </location>
</feature>
<accession>A0A127VHL8</accession>
<dbReference type="Pfam" id="PF01451">
    <property type="entry name" value="LMWPc"/>
    <property type="match status" value="1"/>
</dbReference>
<feature type="active site" description="Nucleophile" evidence="5">
    <location>
        <position position="13"/>
    </location>
</feature>
<evidence type="ECO:0000256" key="2">
    <source>
        <dbReference type="ARBA" id="ARBA00013064"/>
    </source>
</evidence>
<dbReference type="InterPro" id="IPR036196">
    <property type="entry name" value="Ptyr_pPase_sf"/>
</dbReference>
<dbReference type="GO" id="GO:0004725">
    <property type="term" value="F:protein tyrosine phosphatase activity"/>
    <property type="evidence" value="ECO:0007669"/>
    <property type="project" value="UniProtKB-EC"/>
</dbReference>
<name>A0A127VHL8_9SPHI</name>
<evidence type="ECO:0000313" key="7">
    <source>
        <dbReference type="EMBL" id="AMQ00814.1"/>
    </source>
</evidence>
<dbReference type="KEGG" id="pcm:AY601_3960"/>
<gene>
    <name evidence="7" type="ORF">AY601_3960</name>
</gene>
<protein>
    <recommendedName>
        <fullName evidence="2">protein-tyrosine-phosphatase</fullName>
        <ecNumber evidence="2">3.1.3.48</ecNumber>
    </recommendedName>
</protein>
<feature type="active site" description="Nucleophile" evidence="5">
    <location>
        <position position="7"/>
    </location>
</feature>
<dbReference type="SUPFAM" id="SSF52788">
    <property type="entry name" value="Phosphotyrosine protein phosphatases I"/>
    <property type="match status" value="1"/>
</dbReference>
<reference evidence="7 8" key="1">
    <citation type="submission" date="2016-03" db="EMBL/GenBank/DDBJ databases">
        <title>Complete genome sequence of Pedobacter cryoconitis PAMC 27485.</title>
        <authorList>
            <person name="Lee J."/>
            <person name="Kim O.-S."/>
        </authorList>
    </citation>
    <scope>NUCLEOTIDE SEQUENCE [LARGE SCALE GENOMIC DNA]</scope>
    <source>
        <strain evidence="7 8">PAMC 27485</strain>
    </source>
</reference>
<dbReference type="Proteomes" id="UP000071561">
    <property type="component" value="Chromosome"/>
</dbReference>
<evidence type="ECO:0000256" key="1">
    <source>
        <dbReference type="ARBA" id="ARBA00011063"/>
    </source>
</evidence>
<dbReference type="EMBL" id="CP014504">
    <property type="protein sequence ID" value="AMQ00814.1"/>
    <property type="molecule type" value="Genomic_DNA"/>
</dbReference>
<dbReference type="SMART" id="SM00226">
    <property type="entry name" value="LMWPc"/>
    <property type="match status" value="1"/>
</dbReference>
<dbReference type="InterPro" id="IPR023485">
    <property type="entry name" value="Ptyr_pPase"/>
</dbReference>
<dbReference type="InterPro" id="IPR017867">
    <property type="entry name" value="Tyr_phospatase_low_mol_wt"/>
</dbReference>
<evidence type="ECO:0000256" key="4">
    <source>
        <dbReference type="ARBA" id="ARBA00022912"/>
    </source>
</evidence>
<dbReference type="OrthoDB" id="9784339at2"/>
<sequence>MKILMVCLGNICRSPLAEGIVRKLIADENLDWEVASAGTGNWHTGQPADKRSISIAKNYGYDISSQRARLFGQELFDEFDHILVMDKNNLRDVLKLAANQEHRQKVRLFLTDEKEVTDPYFDDQLFDPVFLTIEDRAKKTDKRIKKIKNGAVEIISNISRV</sequence>
<keyword evidence="4" id="KW-0904">Protein phosphatase</keyword>
<dbReference type="PATRIC" id="fig|188932.3.peg.4114"/>
<evidence type="ECO:0000256" key="3">
    <source>
        <dbReference type="ARBA" id="ARBA00022801"/>
    </source>
</evidence>
<dbReference type="EC" id="3.1.3.48" evidence="2"/>
<evidence type="ECO:0000259" key="6">
    <source>
        <dbReference type="SMART" id="SM00226"/>
    </source>
</evidence>
<dbReference type="Gene3D" id="3.40.50.2300">
    <property type="match status" value="1"/>
</dbReference>
<keyword evidence="3" id="KW-0378">Hydrolase</keyword>
<dbReference type="RefSeq" id="WP_068404241.1">
    <property type="nucleotide sequence ID" value="NZ_CP014504.1"/>
</dbReference>
<organism evidence="7 8">
    <name type="scientific">Pedobacter cryoconitis</name>
    <dbReference type="NCBI Taxonomy" id="188932"/>
    <lineage>
        <taxon>Bacteria</taxon>
        <taxon>Pseudomonadati</taxon>
        <taxon>Bacteroidota</taxon>
        <taxon>Sphingobacteriia</taxon>
        <taxon>Sphingobacteriales</taxon>
        <taxon>Sphingobacteriaceae</taxon>
        <taxon>Pedobacter</taxon>
    </lineage>
</organism>
<proteinExistence type="inferred from homology"/>
<dbReference type="PRINTS" id="PR00719">
    <property type="entry name" value="LMWPTPASE"/>
</dbReference>
<dbReference type="PANTHER" id="PTHR11717">
    <property type="entry name" value="LOW MOLECULAR WEIGHT PROTEIN TYROSINE PHOSPHATASE"/>
    <property type="match status" value="1"/>
</dbReference>
<dbReference type="InterPro" id="IPR050438">
    <property type="entry name" value="LMW_PTPase"/>
</dbReference>
<dbReference type="PANTHER" id="PTHR11717:SF7">
    <property type="entry name" value="LOW MOLECULAR WEIGHT PHOSPHOTYROSINE PROTEIN PHOSPHATASE"/>
    <property type="match status" value="1"/>
</dbReference>
<comment type="similarity">
    <text evidence="1">Belongs to the low molecular weight phosphotyrosine protein phosphatase family.</text>
</comment>
<keyword evidence="8" id="KW-1185">Reference proteome</keyword>
<evidence type="ECO:0000256" key="5">
    <source>
        <dbReference type="PIRSR" id="PIRSR617867-1"/>
    </source>
</evidence>
<feature type="domain" description="Phosphotyrosine protein phosphatase I" evidence="6">
    <location>
        <begin position="1"/>
        <end position="143"/>
    </location>
</feature>
<evidence type="ECO:0000313" key="8">
    <source>
        <dbReference type="Proteomes" id="UP000071561"/>
    </source>
</evidence>
<dbReference type="AlphaFoldDB" id="A0A127VHL8"/>
<dbReference type="CDD" id="cd16343">
    <property type="entry name" value="LMWPTP"/>
    <property type="match status" value="1"/>
</dbReference>